<dbReference type="AlphaFoldDB" id="A0A317FH03"/>
<name>A0A317FH03_9PROT</name>
<organism evidence="3 4">
    <name type="scientific">Falsiroseomonas bella</name>
    <dbReference type="NCBI Taxonomy" id="2184016"/>
    <lineage>
        <taxon>Bacteria</taxon>
        <taxon>Pseudomonadati</taxon>
        <taxon>Pseudomonadota</taxon>
        <taxon>Alphaproteobacteria</taxon>
        <taxon>Acetobacterales</taxon>
        <taxon>Roseomonadaceae</taxon>
        <taxon>Falsiroseomonas</taxon>
    </lineage>
</organism>
<dbReference type="CDD" id="cd07012">
    <property type="entry name" value="PBP2_Bug_TTT"/>
    <property type="match status" value="1"/>
</dbReference>
<protein>
    <recommendedName>
        <fullName evidence="5">Tripartite tricarboxylate transporter substrate binding protein</fullName>
    </recommendedName>
</protein>
<evidence type="ECO:0000256" key="2">
    <source>
        <dbReference type="SAM" id="SignalP"/>
    </source>
</evidence>
<comment type="caution">
    <text evidence="3">The sequence shown here is derived from an EMBL/GenBank/DDBJ whole genome shotgun (WGS) entry which is preliminary data.</text>
</comment>
<feature type="signal peptide" evidence="2">
    <location>
        <begin position="1"/>
        <end position="34"/>
    </location>
</feature>
<dbReference type="EMBL" id="QGNA01000001">
    <property type="protein sequence ID" value="PWS38354.1"/>
    <property type="molecule type" value="Genomic_DNA"/>
</dbReference>
<dbReference type="InterPro" id="IPR042100">
    <property type="entry name" value="Bug_dom1"/>
</dbReference>
<dbReference type="Gene3D" id="3.40.190.150">
    <property type="entry name" value="Bordetella uptake gene, domain 1"/>
    <property type="match status" value="1"/>
</dbReference>
<reference evidence="4" key="1">
    <citation type="submission" date="2018-05" db="EMBL/GenBank/DDBJ databases">
        <authorList>
            <person name="Du Z."/>
            <person name="Wang X."/>
        </authorList>
    </citation>
    <scope>NUCLEOTIDE SEQUENCE [LARGE SCALE GENOMIC DNA]</scope>
    <source>
        <strain evidence="4">CQN31</strain>
    </source>
</reference>
<dbReference type="InterPro" id="IPR005064">
    <property type="entry name" value="BUG"/>
</dbReference>
<accession>A0A317FH03</accession>
<dbReference type="PANTHER" id="PTHR42928">
    <property type="entry name" value="TRICARBOXYLATE-BINDING PROTEIN"/>
    <property type="match status" value="1"/>
</dbReference>
<feature type="chain" id="PRO_5016273772" description="Tripartite tricarboxylate transporter substrate binding protein" evidence="2">
    <location>
        <begin position="35"/>
        <end position="334"/>
    </location>
</feature>
<sequence>MAAPWRGACMGTTMQRRILLAGLAGALLARPALAQAWAPSRQVTLVLGFPPGGASDAALRIIQPHLQAALGQTVVIDNRAGAGGNLGALAVARSAPDGTTIGSANMGTLAVNPALVRNMGFEVSELAPVSMIFNAVNVLYVPANRPWRSVAELVAAAKARPETLNYGTGGVGSPGHLSGILLDHIAGTRTVPVPYRGGGPQILAAVAAEHDFGFSPLGTVLSHMQAGTLRALGVATRTRAPQLSAVPTMIEAGLPEYEVLNWDGIVVPRATPAPIRARLGEVIRATLSDPQVAADFARRGLTPWPTSEEAMEAQLGADATKWQALIRAAGIQPS</sequence>
<keyword evidence="2" id="KW-0732">Signal</keyword>
<evidence type="ECO:0000256" key="1">
    <source>
        <dbReference type="ARBA" id="ARBA00006987"/>
    </source>
</evidence>
<dbReference type="PANTHER" id="PTHR42928:SF5">
    <property type="entry name" value="BLR1237 PROTEIN"/>
    <property type="match status" value="1"/>
</dbReference>
<evidence type="ECO:0000313" key="3">
    <source>
        <dbReference type="EMBL" id="PWS38354.1"/>
    </source>
</evidence>
<dbReference type="Pfam" id="PF03401">
    <property type="entry name" value="TctC"/>
    <property type="match status" value="1"/>
</dbReference>
<gene>
    <name evidence="3" type="ORF">DFH01_03430</name>
</gene>
<keyword evidence="4" id="KW-1185">Reference proteome</keyword>
<dbReference type="PIRSF" id="PIRSF017082">
    <property type="entry name" value="YflP"/>
    <property type="match status" value="1"/>
</dbReference>
<evidence type="ECO:0008006" key="5">
    <source>
        <dbReference type="Google" id="ProtNLM"/>
    </source>
</evidence>
<dbReference type="Gene3D" id="3.40.190.10">
    <property type="entry name" value="Periplasmic binding protein-like II"/>
    <property type="match status" value="1"/>
</dbReference>
<evidence type="ECO:0000313" key="4">
    <source>
        <dbReference type="Proteomes" id="UP000245765"/>
    </source>
</evidence>
<proteinExistence type="inferred from homology"/>
<comment type="similarity">
    <text evidence="1">Belongs to the UPF0065 (bug) family.</text>
</comment>
<dbReference type="Proteomes" id="UP000245765">
    <property type="component" value="Unassembled WGS sequence"/>
</dbReference>